<keyword evidence="1" id="KW-0732">Signal</keyword>
<comment type="caution">
    <text evidence="2">The sequence shown here is derived from an EMBL/GenBank/DDBJ whole genome shotgun (WGS) entry which is preliminary data.</text>
</comment>
<dbReference type="AlphaFoldDB" id="A0A1J4PX57"/>
<dbReference type="SUPFAM" id="SSF51695">
    <property type="entry name" value="PLC-like phosphodiesterases"/>
    <property type="match status" value="1"/>
</dbReference>
<dbReference type="InterPro" id="IPR017946">
    <property type="entry name" value="PLC-like_Pdiesterase_TIM-brl"/>
</dbReference>
<proteinExistence type="predicted"/>
<dbReference type="InterPro" id="IPR032075">
    <property type="entry name" value="PI-PLC-C1"/>
</dbReference>
<feature type="chain" id="PRO_5038988139" description="Calcium-dependent phosphoinositide phospholipase C" evidence="1">
    <location>
        <begin position="33"/>
        <end position="367"/>
    </location>
</feature>
<evidence type="ECO:0008006" key="4">
    <source>
        <dbReference type="Google" id="ProtNLM"/>
    </source>
</evidence>
<evidence type="ECO:0000256" key="1">
    <source>
        <dbReference type="SAM" id="SignalP"/>
    </source>
</evidence>
<dbReference type="GO" id="GO:0006629">
    <property type="term" value="P:lipid metabolic process"/>
    <property type="evidence" value="ECO:0007669"/>
    <property type="project" value="InterPro"/>
</dbReference>
<dbReference type="EMBL" id="LBDA02000052">
    <property type="protein sequence ID" value="OIK25517.1"/>
    <property type="molecule type" value="Genomic_DNA"/>
</dbReference>
<protein>
    <recommendedName>
        <fullName evidence="4">Calcium-dependent phosphoinositide phospholipase C</fullName>
    </recommendedName>
</protein>
<evidence type="ECO:0000313" key="2">
    <source>
        <dbReference type="EMBL" id="OIK25517.1"/>
    </source>
</evidence>
<keyword evidence="3" id="KW-1185">Reference proteome</keyword>
<dbReference type="Gene3D" id="3.20.20.190">
    <property type="entry name" value="Phosphatidylinositol (PI) phosphodiesterase"/>
    <property type="match status" value="1"/>
</dbReference>
<dbReference type="GO" id="GO:0008081">
    <property type="term" value="F:phosphoric diester hydrolase activity"/>
    <property type="evidence" value="ECO:0007669"/>
    <property type="project" value="InterPro"/>
</dbReference>
<reference evidence="2" key="1">
    <citation type="submission" date="2016-10" db="EMBL/GenBank/DDBJ databases">
        <title>Genome sequence of Streptomyces malaysiense MUSC 136.</title>
        <authorList>
            <person name="Lee L.-H."/>
            <person name="Ser H.-L."/>
        </authorList>
    </citation>
    <scope>NUCLEOTIDE SEQUENCE [LARGE SCALE GENOMIC DNA]</scope>
    <source>
        <strain evidence="2">MUSC 136</strain>
    </source>
</reference>
<accession>A0A1J4PX57</accession>
<evidence type="ECO:0000313" key="3">
    <source>
        <dbReference type="Proteomes" id="UP000034838"/>
    </source>
</evidence>
<name>A0A1J4PX57_9ACTN</name>
<dbReference type="OrthoDB" id="195526at2"/>
<gene>
    <name evidence="2" type="ORF">VT52_021935</name>
</gene>
<organism evidence="2 3">
    <name type="scientific">Streptomyces malaysiense</name>
    <dbReference type="NCBI Taxonomy" id="1428626"/>
    <lineage>
        <taxon>Bacteria</taxon>
        <taxon>Bacillati</taxon>
        <taxon>Actinomycetota</taxon>
        <taxon>Actinomycetes</taxon>
        <taxon>Kitasatosporales</taxon>
        <taxon>Streptomycetaceae</taxon>
        <taxon>Streptomyces</taxon>
    </lineage>
</organism>
<dbReference type="Proteomes" id="UP000034838">
    <property type="component" value="Unassembled WGS sequence"/>
</dbReference>
<dbReference type="Pfam" id="PF16670">
    <property type="entry name" value="PI-PLC-C1"/>
    <property type="match status" value="1"/>
</dbReference>
<sequence>MSPRNTAARGRFRRSHALSAALLLALAAPCLAAVPANASTTGTSAFDDMGLDHVAVSGLHNAYEKDKSDQLTKELDKGAHLLEIDVYSTYGGTGGWIVSHSDPLFNSNNCTYTVGSGIFKRTMKNGSLRTCLDNLKDWSDDHPGHDPVYIKLELKWGFRSNAGMGPDDLDSLIRNHLGQNKIFKPADMMGTRYPDLDTAAKADAWPTWNQLRGKFVFFPITGTIENKLSGYGLDHLSTAEEYARHVRNLAEAGKADEAMMWPEMEPSAGGDPRTVWDPSLRPWFVVFDHQATKWLDGSYDLSWYCRNHYLTVETAAENVSPALDDTDPDPAAAADRVRYLAEAGHSSATTFDWMNAPGAFEVHSRNC</sequence>
<feature type="signal peptide" evidence="1">
    <location>
        <begin position="1"/>
        <end position="32"/>
    </location>
</feature>